<dbReference type="AlphaFoldDB" id="A0A835Q761"/>
<proteinExistence type="predicted"/>
<evidence type="ECO:0000313" key="1">
    <source>
        <dbReference type="EMBL" id="KAG0467630.1"/>
    </source>
</evidence>
<name>A0A835Q761_VANPL</name>
<accession>A0A835Q761</accession>
<protein>
    <submittedName>
        <fullName evidence="1">Uncharacterized protein</fullName>
    </submittedName>
</protein>
<dbReference type="OrthoDB" id="8062037at2759"/>
<keyword evidence="2" id="KW-1185">Reference proteome</keyword>
<dbReference type="Proteomes" id="UP000636800">
    <property type="component" value="Unassembled WGS sequence"/>
</dbReference>
<evidence type="ECO:0000313" key="2">
    <source>
        <dbReference type="Proteomes" id="UP000636800"/>
    </source>
</evidence>
<gene>
    <name evidence="1" type="ORF">HPP92_019210</name>
</gene>
<dbReference type="EMBL" id="JADCNL010000009">
    <property type="protein sequence ID" value="KAG0467630.1"/>
    <property type="molecule type" value="Genomic_DNA"/>
</dbReference>
<organism evidence="1 2">
    <name type="scientific">Vanilla planifolia</name>
    <name type="common">Vanilla</name>
    <dbReference type="NCBI Taxonomy" id="51239"/>
    <lineage>
        <taxon>Eukaryota</taxon>
        <taxon>Viridiplantae</taxon>
        <taxon>Streptophyta</taxon>
        <taxon>Embryophyta</taxon>
        <taxon>Tracheophyta</taxon>
        <taxon>Spermatophyta</taxon>
        <taxon>Magnoliopsida</taxon>
        <taxon>Liliopsida</taxon>
        <taxon>Asparagales</taxon>
        <taxon>Orchidaceae</taxon>
        <taxon>Vanilloideae</taxon>
        <taxon>Vanilleae</taxon>
        <taxon>Vanilla</taxon>
    </lineage>
</organism>
<comment type="caution">
    <text evidence="1">The sequence shown here is derived from an EMBL/GenBank/DDBJ whole genome shotgun (WGS) entry which is preliminary data.</text>
</comment>
<reference evidence="1 2" key="1">
    <citation type="journal article" date="2020" name="Nat. Food">
        <title>A phased Vanilla planifolia genome enables genetic improvement of flavour and production.</title>
        <authorList>
            <person name="Hasing T."/>
            <person name="Tang H."/>
            <person name="Brym M."/>
            <person name="Khazi F."/>
            <person name="Huang T."/>
            <person name="Chambers A.H."/>
        </authorList>
    </citation>
    <scope>NUCLEOTIDE SEQUENCE [LARGE SCALE GENOMIC DNA]</scope>
    <source>
        <tissue evidence="1">Leaf</tissue>
    </source>
</reference>
<sequence>MLKLMCLAGFVHWKGIVVQRKIYTSQGGWVPLFGQCFEQMGEVVSGTWTRKEQVKFDEIVKHNSDSVGMNFWEAAFRSILSLKAEKIYQVTSSMSESDVDDVGSRFVKDITDSVEQHSKSYEKRYLKRSS</sequence>